<feature type="domain" description="RNase H type-1" evidence="1">
    <location>
        <begin position="57"/>
        <end position="180"/>
    </location>
</feature>
<sequence length="195" mass="21526">MIKFRVALWFKNHGKGSEVDLSLLILDLSERCVDLCSVKPNRVSAWIPPYVSDLSFNVDGSSRGNRGDAGIGGILWDFSSKIICLFFSFVGVMDAITAEILAIHRACQLIVGKQPLQGCLITIFSDLKTAVSWCNGEDFGSLNVVNLVYDIRQYLLSCVGFQIKFMPRESNSFADCLAKNGSSRSGDRLEWGDLS</sequence>
<dbReference type="InterPro" id="IPR012337">
    <property type="entry name" value="RNaseH-like_sf"/>
</dbReference>
<dbReference type="InterPro" id="IPR002156">
    <property type="entry name" value="RNaseH_domain"/>
</dbReference>
<dbReference type="Gene3D" id="3.30.420.10">
    <property type="entry name" value="Ribonuclease H-like superfamily/Ribonuclease H"/>
    <property type="match status" value="1"/>
</dbReference>
<dbReference type="AlphaFoldDB" id="A0AAE0DXA5"/>
<evidence type="ECO:0000259" key="1">
    <source>
        <dbReference type="Pfam" id="PF13456"/>
    </source>
</evidence>
<accession>A0AAE0DXA5</accession>
<dbReference type="SUPFAM" id="SSF53098">
    <property type="entry name" value="Ribonuclease H-like"/>
    <property type="match status" value="1"/>
</dbReference>
<dbReference type="PANTHER" id="PTHR47723:SF22">
    <property type="entry name" value="RNASE H TYPE-1 DOMAIN-CONTAINING PROTEIN"/>
    <property type="match status" value="1"/>
</dbReference>
<organism evidence="2 3">
    <name type="scientific">Dipteronia sinensis</name>
    <dbReference type="NCBI Taxonomy" id="43782"/>
    <lineage>
        <taxon>Eukaryota</taxon>
        <taxon>Viridiplantae</taxon>
        <taxon>Streptophyta</taxon>
        <taxon>Embryophyta</taxon>
        <taxon>Tracheophyta</taxon>
        <taxon>Spermatophyta</taxon>
        <taxon>Magnoliopsida</taxon>
        <taxon>eudicotyledons</taxon>
        <taxon>Gunneridae</taxon>
        <taxon>Pentapetalae</taxon>
        <taxon>rosids</taxon>
        <taxon>malvids</taxon>
        <taxon>Sapindales</taxon>
        <taxon>Sapindaceae</taxon>
        <taxon>Hippocastanoideae</taxon>
        <taxon>Acereae</taxon>
        <taxon>Dipteronia</taxon>
    </lineage>
</organism>
<proteinExistence type="predicted"/>
<protein>
    <recommendedName>
        <fullName evidence="1">RNase H type-1 domain-containing protein</fullName>
    </recommendedName>
</protein>
<dbReference type="InterPro" id="IPR036397">
    <property type="entry name" value="RNaseH_sf"/>
</dbReference>
<keyword evidence="3" id="KW-1185">Reference proteome</keyword>
<dbReference type="GO" id="GO:0004523">
    <property type="term" value="F:RNA-DNA hybrid ribonuclease activity"/>
    <property type="evidence" value="ECO:0007669"/>
    <property type="project" value="InterPro"/>
</dbReference>
<comment type="caution">
    <text evidence="2">The sequence shown here is derived from an EMBL/GenBank/DDBJ whole genome shotgun (WGS) entry which is preliminary data.</text>
</comment>
<dbReference type="Pfam" id="PF13456">
    <property type="entry name" value="RVT_3"/>
    <property type="match status" value="1"/>
</dbReference>
<reference evidence="2" key="1">
    <citation type="journal article" date="2023" name="Plant J.">
        <title>Genome sequences and population genomics provide insights into the demographic history, inbreeding, and mutation load of two 'living fossil' tree species of Dipteronia.</title>
        <authorList>
            <person name="Feng Y."/>
            <person name="Comes H.P."/>
            <person name="Chen J."/>
            <person name="Zhu S."/>
            <person name="Lu R."/>
            <person name="Zhang X."/>
            <person name="Li P."/>
            <person name="Qiu J."/>
            <person name="Olsen K.M."/>
            <person name="Qiu Y."/>
        </authorList>
    </citation>
    <scope>NUCLEOTIDE SEQUENCE</scope>
    <source>
        <strain evidence="2">NBL</strain>
    </source>
</reference>
<dbReference type="InterPro" id="IPR044730">
    <property type="entry name" value="RNase_H-like_dom_plant"/>
</dbReference>
<dbReference type="CDD" id="cd06222">
    <property type="entry name" value="RNase_H_like"/>
    <property type="match status" value="1"/>
</dbReference>
<dbReference type="InterPro" id="IPR053151">
    <property type="entry name" value="RNase_H-like"/>
</dbReference>
<dbReference type="EMBL" id="JANJYJ010000008">
    <property type="protein sequence ID" value="KAK3194477.1"/>
    <property type="molecule type" value="Genomic_DNA"/>
</dbReference>
<name>A0AAE0DXA5_9ROSI</name>
<gene>
    <name evidence="2" type="ORF">Dsin_025787</name>
</gene>
<dbReference type="GO" id="GO:0003676">
    <property type="term" value="F:nucleic acid binding"/>
    <property type="evidence" value="ECO:0007669"/>
    <property type="project" value="InterPro"/>
</dbReference>
<dbReference type="Proteomes" id="UP001281410">
    <property type="component" value="Unassembled WGS sequence"/>
</dbReference>
<dbReference type="PANTHER" id="PTHR47723">
    <property type="entry name" value="OS05G0353850 PROTEIN"/>
    <property type="match status" value="1"/>
</dbReference>
<evidence type="ECO:0000313" key="2">
    <source>
        <dbReference type="EMBL" id="KAK3194477.1"/>
    </source>
</evidence>
<evidence type="ECO:0000313" key="3">
    <source>
        <dbReference type="Proteomes" id="UP001281410"/>
    </source>
</evidence>